<accession>A0AAU8JHL2</accession>
<dbReference type="EMBL" id="CP159837">
    <property type="protein sequence ID" value="XCM37932.1"/>
    <property type="molecule type" value="Genomic_DNA"/>
</dbReference>
<gene>
    <name evidence="1" type="ORF">ABWT76_000744</name>
</gene>
<protein>
    <submittedName>
        <fullName evidence="1">Uncharacterized protein</fullName>
    </submittedName>
</protein>
<dbReference type="AlphaFoldDB" id="A0AAU8JHL2"/>
<dbReference type="RefSeq" id="WP_199246823.1">
    <property type="nucleotide sequence ID" value="NZ_CP159837.1"/>
</dbReference>
<sequence>MTLEQVLQLAKQLSLSDKVRLIEQLAPEIQRELPPNHSQPRRSLWGICADLGTAPSAEEIDDARRDIWANFPREDI</sequence>
<organism evidence="1">
    <name type="scientific">Planktothricoides raciborskii GIHE-MW2</name>
    <dbReference type="NCBI Taxonomy" id="2792601"/>
    <lineage>
        <taxon>Bacteria</taxon>
        <taxon>Bacillati</taxon>
        <taxon>Cyanobacteriota</taxon>
        <taxon>Cyanophyceae</taxon>
        <taxon>Oscillatoriophycideae</taxon>
        <taxon>Oscillatoriales</taxon>
        <taxon>Oscillatoriaceae</taxon>
        <taxon>Planktothricoides</taxon>
    </lineage>
</organism>
<evidence type="ECO:0000313" key="1">
    <source>
        <dbReference type="EMBL" id="XCM37932.1"/>
    </source>
</evidence>
<proteinExistence type="predicted"/>
<reference evidence="1" key="1">
    <citation type="submission" date="2024-07" db="EMBL/GenBank/DDBJ databases">
        <authorList>
            <person name="Kim Y.J."/>
            <person name="Jeong J.Y."/>
        </authorList>
    </citation>
    <scope>NUCLEOTIDE SEQUENCE</scope>
    <source>
        <strain evidence="1">GIHE-MW2</strain>
    </source>
</reference>
<name>A0AAU8JHL2_9CYAN</name>